<dbReference type="Pfam" id="PF11969">
    <property type="entry name" value="DcpS_C"/>
    <property type="match status" value="1"/>
</dbReference>
<gene>
    <name evidence="5" type="ORF">CAOG_006371</name>
</gene>
<dbReference type="PROSITE" id="PS51084">
    <property type="entry name" value="HIT_2"/>
    <property type="match status" value="1"/>
</dbReference>
<dbReference type="GO" id="GO:0016787">
    <property type="term" value="F:hydrolase activity"/>
    <property type="evidence" value="ECO:0007669"/>
    <property type="project" value="UniProtKB-KW"/>
</dbReference>
<evidence type="ECO:0000259" key="4">
    <source>
        <dbReference type="PROSITE" id="PS51084"/>
    </source>
</evidence>
<name>A0A0D2WTV4_CAPO3</name>
<dbReference type="SUPFAM" id="SSF54197">
    <property type="entry name" value="HIT-like"/>
    <property type="match status" value="1"/>
</dbReference>
<evidence type="ECO:0000313" key="5">
    <source>
        <dbReference type="EMBL" id="KJE95995.1"/>
    </source>
</evidence>
<dbReference type="PANTHER" id="PTHR12486:SF5">
    <property type="entry name" value="ADENOSINE 5'-MONOPHOSPHORAMIDASE HINT3"/>
    <property type="match status" value="1"/>
</dbReference>
<dbReference type="InParanoid" id="A0A0D2WTV4"/>
<keyword evidence="2" id="KW-0378">Hydrolase</keyword>
<keyword evidence="1" id="KW-0547">Nucleotide-binding</keyword>
<dbReference type="PhylomeDB" id="A0A0D2WTV4"/>
<evidence type="ECO:0000313" key="6">
    <source>
        <dbReference type="Proteomes" id="UP000008743"/>
    </source>
</evidence>
<dbReference type="OrthoDB" id="1915375at2759"/>
<evidence type="ECO:0000256" key="1">
    <source>
        <dbReference type="ARBA" id="ARBA00022741"/>
    </source>
</evidence>
<dbReference type="InterPro" id="IPR011146">
    <property type="entry name" value="HIT-like"/>
</dbReference>
<reference evidence="6" key="1">
    <citation type="submission" date="2011-02" db="EMBL/GenBank/DDBJ databases">
        <title>The Genome Sequence of Capsaspora owczarzaki ATCC 30864.</title>
        <authorList>
            <person name="Russ C."/>
            <person name="Cuomo C."/>
            <person name="Burger G."/>
            <person name="Gray M.W."/>
            <person name="Holland P.W.H."/>
            <person name="King N."/>
            <person name="Lang F.B.F."/>
            <person name="Roger A.J."/>
            <person name="Ruiz-Trillo I."/>
            <person name="Young S.K."/>
            <person name="Zeng Q."/>
            <person name="Gargeya S."/>
            <person name="Alvarado L."/>
            <person name="Berlin A."/>
            <person name="Chapman S.B."/>
            <person name="Chen Z."/>
            <person name="Freedman E."/>
            <person name="Gellesch M."/>
            <person name="Goldberg J."/>
            <person name="Griggs A."/>
            <person name="Gujja S."/>
            <person name="Heilman E."/>
            <person name="Heiman D."/>
            <person name="Howarth C."/>
            <person name="Mehta T."/>
            <person name="Neiman D."/>
            <person name="Pearson M."/>
            <person name="Roberts A."/>
            <person name="Saif S."/>
            <person name="Shea T."/>
            <person name="Shenoy N."/>
            <person name="Sisk P."/>
            <person name="Stolte C."/>
            <person name="Sykes S."/>
            <person name="White J."/>
            <person name="Yandava C."/>
            <person name="Haas B."/>
            <person name="Nusbaum C."/>
            <person name="Birren B."/>
        </authorList>
    </citation>
    <scope>NUCLEOTIDE SEQUENCE</scope>
    <source>
        <strain evidence="6">ATCC 30864</strain>
    </source>
</reference>
<evidence type="ECO:0000256" key="3">
    <source>
        <dbReference type="PROSITE-ProRule" id="PRU00464"/>
    </source>
</evidence>
<dbReference type="InterPro" id="IPR036265">
    <property type="entry name" value="HIT-like_sf"/>
</dbReference>
<dbReference type="RefSeq" id="XP_004345120.1">
    <property type="nucleotide sequence ID" value="XM_004345070.2"/>
</dbReference>
<protein>
    <recommendedName>
        <fullName evidence="4">HIT domain-containing protein</fullName>
    </recommendedName>
</protein>
<dbReference type="STRING" id="595528.A0A0D2WTV4"/>
<dbReference type="eggNOG" id="KOG4359">
    <property type="taxonomic scope" value="Eukaryota"/>
</dbReference>
<feature type="short sequence motif" description="Histidine triad motif" evidence="3">
    <location>
        <begin position="98"/>
        <end position="102"/>
    </location>
</feature>
<sequence>MSADCVFCRISSGQDPSTTLLFENERLVAFRDIRPAAPTHLLVVPKQHIRDATLLDSTHSALVHEMNEVALKLLADHSLDGQDARIGFHWPPLVMIKHLHLHVIAPASQMSFLGRWLFWDKSPLFSPIAWMLDKLA</sequence>
<dbReference type="AlphaFoldDB" id="A0A0D2WTV4"/>
<proteinExistence type="predicted"/>
<dbReference type="EMBL" id="KE346370">
    <property type="protein sequence ID" value="KJE95995.1"/>
    <property type="molecule type" value="Genomic_DNA"/>
</dbReference>
<dbReference type="PANTHER" id="PTHR12486">
    <property type="entry name" value="APRATAXIN-RELATED"/>
    <property type="match status" value="1"/>
</dbReference>
<feature type="domain" description="HIT" evidence="4">
    <location>
        <begin position="6"/>
        <end position="113"/>
    </location>
</feature>
<keyword evidence="6" id="KW-1185">Reference proteome</keyword>
<dbReference type="GO" id="GO:0000166">
    <property type="term" value="F:nucleotide binding"/>
    <property type="evidence" value="ECO:0007669"/>
    <property type="project" value="UniProtKB-KW"/>
</dbReference>
<dbReference type="OMA" id="PSFWFKK"/>
<dbReference type="Proteomes" id="UP000008743">
    <property type="component" value="Unassembled WGS sequence"/>
</dbReference>
<accession>A0A0D2WTV4</accession>
<evidence type="ECO:0000256" key="2">
    <source>
        <dbReference type="ARBA" id="ARBA00022801"/>
    </source>
</evidence>
<organism evidence="5 6">
    <name type="scientific">Capsaspora owczarzaki (strain ATCC 30864)</name>
    <dbReference type="NCBI Taxonomy" id="595528"/>
    <lineage>
        <taxon>Eukaryota</taxon>
        <taxon>Filasterea</taxon>
        <taxon>Capsaspora</taxon>
    </lineage>
</organism>
<dbReference type="Gene3D" id="3.30.428.10">
    <property type="entry name" value="HIT-like"/>
    <property type="match status" value="1"/>
</dbReference>